<dbReference type="Pfam" id="PF02770">
    <property type="entry name" value="Acyl-CoA_dh_M"/>
    <property type="match status" value="1"/>
</dbReference>
<evidence type="ECO:0000256" key="4">
    <source>
        <dbReference type="ARBA" id="ARBA00022827"/>
    </source>
</evidence>
<keyword evidence="10" id="KW-1185">Reference proteome</keyword>
<dbReference type="Pfam" id="PF02771">
    <property type="entry name" value="Acyl-CoA_dh_N"/>
    <property type="match status" value="1"/>
</dbReference>
<dbReference type="GO" id="GO:0006635">
    <property type="term" value="P:fatty acid beta-oxidation"/>
    <property type="evidence" value="ECO:0007669"/>
    <property type="project" value="InterPro"/>
</dbReference>
<dbReference type="InterPro" id="IPR006091">
    <property type="entry name" value="Acyl-CoA_Oxase/DH_mid-dom"/>
</dbReference>
<dbReference type="Pfam" id="PF00441">
    <property type="entry name" value="Acyl-CoA_dh_1"/>
    <property type="match status" value="1"/>
</dbReference>
<dbReference type="Proteomes" id="UP000317484">
    <property type="component" value="Unassembled WGS sequence"/>
</dbReference>
<dbReference type="InterPro" id="IPR036250">
    <property type="entry name" value="AcylCo_DH-like_C"/>
</dbReference>
<evidence type="ECO:0000256" key="1">
    <source>
        <dbReference type="ARBA" id="ARBA00001974"/>
    </source>
</evidence>
<keyword evidence="4 5" id="KW-0274">FAD</keyword>
<gene>
    <name evidence="9" type="ORF">SAMN06273567_10935</name>
</gene>
<organism evidence="9 10">
    <name type="scientific">Geodermatophilus aquaeductus</name>
    <dbReference type="NCBI Taxonomy" id="1564161"/>
    <lineage>
        <taxon>Bacteria</taxon>
        <taxon>Bacillati</taxon>
        <taxon>Actinomycetota</taxon>
        <taxon>Actinomycetes</taxon>
        <taxon>Geodermatophilales</taxon>
        <taxon>Geodermatophilaceae</taxon>
        <taxon>Geodermatophilus</taxon>
    </lineage>
</organism>
<dbReference type="InterPro" id="IPR009075">
    <property type="entry name" value="AcylCo_DH/oxidase_C"/>
</dbReference>
<evidence type="ECO:0000313" key="10">
    <source>
        <dbReference type="Proteomes" id="UP000317484"/>
    </source>
</evidence>
<reference evidence="9 10" key="1">
    <citation type="submission" date="2017-05" db="EMBL/GenBank/DDBJ databases">
        <authorList>
            <person name="Varghese N."/>
            <person name="Submissions S."/>
        </authorList>
    </citation>
    <scope>NUCLEOTIDE SEQUENCE [LARGE SCALE GENOMIC DNA]</scope>
    <source>
        <strain evidence="9 10">DSM 46834</strain>
    </source>
</reference>
<dbReference type="SUPFAM" id="SSF56645">
    <property type="entry name" value="Acyl-CoA dehydrogenase NM domain-like"/>
    <property type="match status" value="1"/>
</dbReference>
<dbReference type="RefSeq" id="WP_142460123.1">
    <property type="nucleotide sequence ID" value="NZ_FXTJ01000009.1"/>
</dbReference>
<evidence type="ECO:0000259" key="8">
    <source>
        <dbReference type="Pfam" id="PF02771"/>
    </source>
</evidence>
<dbReference type="Gene3D" id="2.40.110.10">
    <property type="entry name" value="Butyryl-CoA Dehydrogenase, subunit A, domain 2"/>
    <property type="match status" value="1"/>
</dbReference>
<accession>A0A521FHZ4</accession>
<sequence>MTETARTDFYAVDELLTPEEIDVRDRVADWCAKEVTPRINDYWERAEFPFELVPAFAQLGIAGGTIQGYGSPGMSAVAAGLVAAELARADGSIGTFNGVHSFLAMQSIALLGSEEQRERFLPEMARMEKIGAFGLTEPRHGSDAVALETRARRDGDSFVLDGQKKWIGNGSIADYVLIWARDEEGQVGGYVVEKGTPGFTARVMTGKTALRAVWQAEITLDGARVPAENKLANCRSFKDVSTILDRTRYTVAWRALGVAMASYELALAHCLSREQFGQPIAGYQLVQEKLATMLAEITNMQLMCWRLSSLADAGRMTAAMASLAKRHCCATARQIVADARDLFGGDGILLEHHIARHHADIEAIYTFEGTDHVQALIVGREITGLSAISGRRR</sequence>
<dbReference type="PANTHER" id="PTHR43188">
    <property type="entry name" value="ACYL-COENZYME A OXIDASE"/>
    <property type="match status" value="1"/>
</dbReference>
<protein>
    <submittedName>
        <fullName evidence="9">Glutaryl-CoA dehydrogenase</fullName>
    </submittedName>
</protein>
<evidence type="ECO:0000256" key="5">
    <source>
        <dbReference type="RuleBase" id="RU362125"/>
    </source>
</evidence>
<dbReference type="InterPro" id="IPR045008">
    <property type="entry name" value="ACX4-like"/>
</dbReference>
<dbReference type="AlphaFoldDB" id="A0A521FHZ4"/>
<evidence type="ECO:0000313" key="9">
    <source>
        <dbReference type="EMBL" id="SMO95614.1"/>
    </source>
</evidence>
<evidence type="ECO:0000256" key="2">
    <source>
        <dbReference type="ARBA" id="ARBA00009347"/>
    </source>
</evidence>
<proteinExistence type="inferred from homology"/>
<feature type="domain" description="Acyl-CoA dehydrogenase/oxidase C-terminal" evidence="6">
    <location>
        <begin position="240"/>
        <end position="382"/>
    </location>
</feature>
<dbReference type="SUPFAM" id="SSF47203">
    <property type="entry name" value="Acyl-CoA dehydrogenase C-terminal domain-like"/>
    <property type="match status" value="1"/>
</dbReference>
<dbReference type="Gene3D" id="1.20.140.10">
    <property type="entry name" value="Butyryl-CoA Dehydrogenase, subunit A, domain 3"/>
    <property type="match status" value="1"/>
</dbReference>
<feature type="domain" description="Acyl-CoA dehydrogenase/oxidase N-terminal" evidence="8">
    <location>
        <begin position="17"/>
        <end position="128"/>
    </location>
</feature>
<dbReference type="InterPro" id="IPR046373">
    <property type="entry name" value="Acyl-CoA_Oxase/DH_mid-dom_sf"/>
</dbReference>
<evidence type="ECO:0000259" key="7">
    <source>
        <dbReference type="Pfam" id="PF02770"/>
    </source>
</evidence>
<comment type="similarity">
    <text evidence="2 5">Belongs to the acyl-CoA dehydrogenase family.</text>
</comment>
<dbReference type="EMBL" id="FXTJ01000009">
    <property type="protein sequence ID" value="SMO95614.1"/>
    <property type="molecule type" value="Genomic_DNA"/>
</dbReference>
<dbReference type="InterPro" id="IPR013786">
    <property type="entry name" value="AcylCoA_DH/ox_N"/>
</dbReference>
<dbReference type="PROSITE" id="PS00073">
    <property type="entry name" value="ACYL_COA_DH_2"/>
    <property type="match status" value="1"/>
</dbReference>
<name>A0A521FHZ4_9ACTN</name>
<comment type="cofactor">
    <cofactor evidence="1 5">
        <name>FAD</name>
        <dbReference type="ChEBI" id="CHEBI:57692"/>
    </cofactor>
</comment>
<keyword evidence="3 5" id="KW-0285">Flavoprotein</keyword>
<feature type="domain" description="Acyl-CoA oxidase/dehydrogenase middle" evidence="7">
    <location>
        <begin position="132"/>
        <end position="221"/>
    </location>
</feature>
<dbReference type="Gene3D" id="1.10.540.10">
    <property type="entry name" value="Acyl-CoA dehydrogenase/oxidase, N-terminal domain"/>
    <property type="match status" value="1"/>
</dbReference>
<evidence type="ECO:0000256" key="3">
    <source>
        <dbReference type="ARBA" id="ARBA00022630"/>
    </source>
</evidence>
<dbReference type="PANTHER" id="PTHR43188:SF1">
    <property type="entry name" value="ACYL-COA DEHYDROGENASE"/>
    <property type="match status" value="1"/>
</dbReference>
<dbReference type="InterPro" id="IPR009100">
    <property type="entry name" value="AcylCoA_DH/oxidase_NM_dom_sf"/>
</dbReference>
<keyword evidence="5" id="KW-0560">Oxidoreductase</keyword>
<dbReference type="GO" id="GO:0003995">
    <property type="term" value="F:acyl-CoA dehydrogenase activity"/>
    <property type="evidence" value="ECO:0007669"/>
    <property type="project" value="InterPro"/>
</dbReference>
<dbReference type="InterPro" id="IPR006089">
    <property type="entry name" value="Acyl-CoA_DH_CS"/>
</dbReference>
<evidence type="ECO:0000259" key="6">
    <source>
        <dbReference type="Pfam" id="PF00441"/>
    </source>
</evidence>
<dbReference type="InterPro" id="IPR037069">
    <property type="entry name" value="AcylCoA_DH/ox_N_sf"/>
</dbReference>
<dbReference type="GO" id="GO:0050660">
    <property type="term" value="F:flavin adenine dinucleotide binding"/>
    <property type="evidence" value="ECO:0007669"/>
    <property type="project" value="InterPro"/>
</dbReference>